<feature type="transmembrane region" description="Helical" evidence="1">
    <location>
        <begin position="75"/>
        <end position="91"/>
    </location>
</feature>
<feature type="transmembrane region" description="Helical" evidence="1">
    <location>
        <begin position="12"/>
        <end position="31"/>
    </location>
</feature>
<feature type="transmembrane region" description="Helical" evidence="1">
    <location>
        <begin position="51"/>
        <end position="68"/>
    </location>
</feature>
<sequence>MSVQEVVQYAQLYLLLAIGVIAELSALIALVHAASTRPDAFSAVDAQSKTFWVALLAGANALILLFVLGGMSMSLIALFLIAVIATMVYIVDVRVRVDEILNRNWFRKLG</sequence>
<dbReference type="InterPro" id="IPR019662">
    <property type="entry name" value="DUF2516"/>
</dbReference>
<keyword evidence="1" id="KW-0812">Transmembrane</keyword>
<dbReference type="Pfam" id="PF10724">
    <property type="entry name" value="DUF2516"/>
    <property type="match status" value="1"/>
</dbReference>
<gene>
    <name evidence="2" type="ORF">nbrc107696_17410</name>
</gene>
<keyword evidence="1" id="KW-1133">Transmembrane helix</keyword>
<accession>A0A7I9V7D2</accession>
<reference evidence="3" key="1">
    <citation type="submission" date="2019-06" db="EMBL/GenBank/DDBJ databases">
        <title>Gordonia isolated from sludge of a wastewater treatment plant.</title>
        <authorList>
            <person name="Tamura T."/>
            <person name="Aoyama K."/>
            <person name="Kang Y."/>
            <person name="Saito S."/>
            <person name="Akiyama N."/>
            <person name="Yazawa K."/>
            <person name="Gonoi T."/>
            <person name="Mikami Y."/>
        </authorList>
    </citation>
    <scope>NUCLEOTIDE SEQUENCE [LARGE SCALE GENOMIC DNA]</scope>
    <source>
        <strain evidence="3">NBRC 107696</strain>
    </source>
</reference>
<name>A0A7I9V7D2_9ACTN</name>
<keyword evidence="3" id="KW-1185">Reference proteome</keyword>
<organism evidence="2 3">
    <name type="scientific">Gordonia spumicola</name>
    <dbReference type="NCBI Taxonomy" id="589161"/>
    <lineage>
        <taxon>Bacteria</taxon>
        <taxon>Bacillati</taxon>
        <taxon>Actinomycetota</taxon>
        <taxon>Actinomycetes</taxon>
        <taxon>Mycobacteriales</taxon>
        <taxon>Gordoniaceae</taxon>
        <taxon>Gordonia</taxon>
    </lineage>
</organism>
<comment type="caution">
    <text evidence="2">The sequence shown here is derived from an EMBL/GenBank/DDBJ whole genome shotgun (WGS) entry which is preliminary data.</text>
</comment>
<dbReference type="RefSeq" id="WP_161895108.1">
    <property type="nucleotide sequence ID" value="NZ_BJOV01000003.1"/>
</dbReference>
<evidence type="ECO:0000313" key="3">
    <source>
        <dbReference type="Proteomes" id="UP000444960"/>
    </source>
</evidence>
<keyword evidence="1" id="KW-0472">Membrane</keyword>
<evidence type="ECO:0000256" key="1">
    <source>
        <dbReference type="SAM" id="Phobius"/>
    </source>
</evidence>
<protein>
    <recommendedName>
        <fullName evidence="4">DUF2516 domain-containing protein</fullName>
    </recommendedName>
</protein>
<evidence type="ECO:0008006" key="4">
    <source>
        <dbReference type="Google" id="ProtNLM"/>
    </source>
</evidence>
<dbReference type="EMBL" id="BJOV01000003">
    <property type="protein sequence ID" value="GEE01295.1"/>
    <property type="molecule type" value="Genomic_DNA"/>
</dbReference>
<proteinExistence type="predicted"/>
<dbReference type="OrthoDB" id="5191769at2"/>
<dbReference type="AlphaFoldDB" id="A0A7I9V7D2"/>
<evidence type="ECO:0000313" key="2">
    <source>
        <dbReference type="EMBL" id="GEE01295.1"/>
    </source>
</evidence>
<dbReference type="Proteomes" id="UP000444960">
    <property type="component" value="Unassembled WGS sequence"/>
</dbReference>